<keyword evidence="4" id="KW-0430">Lectin</keyword>
<dbReference type="PANTHER" id="PTHR12035:SF136">
    <property type="entry name" value="MYELOID CELL SURFACE ANTIGEN CD33"/>
    <property type="match status" value="1"/>
</dbReference>
<keyword evidence="8" id="KW-1015">Disulfide bond</keyword>
<evidence type="ECO:0000256" key="9">
    <source>
        <dbReference type="ARBA" id="ARBA00023180"/>
    </source>
</evidence>
<dbReference type="InterPro" id="IPR051036">
    <property type="entry name" value="SIGLEC"/>
</dbReference>
<dbReference type="GO" id="GO:0048029">
    <property type="term" value="F:monosaccharide binding"/>
    <property type="evidence" value="ECO:0007669"/>
    <property type="project" value="UniProtKB-ARBA"/>
</dbReference>
<keyword evidence="6" id="KW-1133">Transmembrane helix</keyword>
<dbReference type="GO" id="GO:0031348">
    <property type="term" value="P:negative regulation of defense response"/>
    <property type="evidence" value="ECO:0007669"/>
    <property type="project" value="UniProtKB-ARBA"/>
</dbReference>
<dbReference type="PANTHER" id="PTHR12035">
    <property type="entry name" value="SIALIC ACID BINDING IMMUNOGLOBULIN-LIKE LECTIN"/>
    <property type="match status" value="1"/>
</dbReference>
<dbReference type="Proteomes" id="UP000694422">
    <property type="component" value="Unplaced"/>
</dbReference>
<reference evidence="15" key="2">
    <citation type="submission" date="2025-09" db="UniProtKB">
        <authorList>
            <consortium name="Ensembl"/>
        </authorList>
    </citation>
    <scope>IDENTIFICATION</scope>
</reference>
<protein>
    <recommendedName>
        <fullName evidence="14">Ig-like domain-containing protein</fullName>
    </recommendedName>
</protein>
<dbReference type="GO" id="GO:0033691">
    <property type="term" value="F:sialic acid binding"/>
    <property type="evidence" value="ECO:0007669"/>
    <property type="project" value="TreeGrafter"/>
</dbReference>
<dbReference type="PROSITE" id="PS50835">
    <property type="entry name" value="IG_LIKE"/>
    <property type="match status" value="2"/>
</dbReference>
<dbReference type="SMART" id="SM00409">
    <property type="entry name" value="IG"/>
    <property type="match status" value="2"/>
</dbReference>
<feature type="signal peptide" evidence="13">
    <location>
        <begin position="1"/>
        <end position="19"/>
    </location>
</feature>
<feature type="chain" id="PRO_5034042987" description="Ig-like domain-containing protein" evidence="13">
    <location>
        <begin position="20"/>
        <end position="349"/>
    </location>
</feature>
<evidence type="ECO:0000256" key="12">
    <source>
        <dbReference type="SAM" id="MobiDB-lite"/>
    </source>
</evidence>
<dbReference type="GO" id="GO:0007155">
    <property type="term" value="P:cell adhesion"/>
    <property type="evidence" value="ECO:0007669"/>
    <property type="project" value="UniProtKB-KW"/>
</dbReference>
<evidence type="ECO:0000256" key="3">
    <source>
        <dbReference type="ARBA" id="ARBA00022729"/>
    </source>
</evidence>
<dbReference type="Pfam" id="PF07686">
    <property type="entry name" value="V-set"/>
    <property type="match status" value="1"/>
</dbReference>
<dbReference type="InterPro" id="IPR036179">
    <property type="entry name" value="Ig-like_dom_sf"/>
</dbReference>
<evidence type="ECO:0000256" key="6">
    <source>
        <dbReference type="ARBA" id="ARBA00022989"/>
    </source>
</evidence>
<comment type="similarity">
    <text evidence="11">Belongs to the immunoglobulin superfamily. SIGLEC (sialic acid binding Ig-like lectin) family.</text>
</comment>
<organism evidence="15 16">
    <name type="scientific">Spermophilus dauricus</name>
    <name type="common">Daurian ground squirrel</name>
    <dbReference type="NCBI Taxonomy" id="99837"/>
    <lineage>
        <taxon>Eukaryota</taxon>
        <taxon>Metazoa</taxon>
        <taxon>Chordata</taxon>
        <taxon>Craniata</taxon>
        <taxon>Vertebrata</taxon>
        <taxon>Euteleostomi</taxon>
        <taxon>Mammalia</taxon>
        <taxon>Eutheria</taxon>
        <taxon>Euarchontoglires</taxon>
        <taxon>Glires</taxon>
        <taxon>Rodentia</taxon>
        <taxon>Sciuromorpha</taxon>
        <taxon>Sciuridae</taxon>
        <taxon>Xerinae</taxon>
        <taxon>Marmotini</taxon>
        <taxon>Spermophilus</taxon>
    </lineage>
</organism>
<feature type="region of interest" description="Disordered" evidence="12">
    <location>
        <begin position="24"/>
        <end position="45"/>
    </location>
</feature>
<keyword evidence="2" id="KW-0812">Transmembrane</keyword>
<feature type="domain" description="Ig-like" evidence="14">
    <location>
        <begin position="164"/>
        <end position="247"/>
    </location>
</feature>
<dbReference type="InterPro" id="IPR007110">
    <property type="entry name" value="Ig-like_dom"/>
</dbReference>
<proteinExistence type="inferred from homology"/>
<keyword evidence="3 13" id="KW-0732">Signal</keyword>
<evidence type="ECO:0000313" key="16">
    <source>
        <dbReference type="Proteomes" id="UP000694422"/>
    </source>
</evidence>
<dbReference type="InterPro" id="IPR003599">
    <property type="entry name" value="Ig_sub"/>
</dbReference>
<evidence type="ECO:0000256" key="5">
    <source>
        <dbReference type="ARBA" id="ARBA00022889"/>
    </source>
</evidence>
<evidence type="ECO:0000256" key="4">
    <source>
        <dbReference type="ARBA" id="ARBA00022734"/>
    </source>
</evidence>
<reference evidence="15" key="1">
    <citation type="submission" date="2025-08" db="UniProtKB">
        <authorList>
            <consortium name="Ensembl"/>
        </authorList>
    </citation>
    <scope>IDENTIFICATION</scope>
</reference>
<dbReference type="InterPro" id="IPR013106">
    <property type="entry name" value="Ig_V-set"/>
</dbReference>
<dbReference type="AlphaFoldDB" id="A0A8C9URZ1"/>
<keyword evidence="5" id="KW-0130">Cell adhesion</keyword>
<accession>A0A8C9URZ1</accession>
<keyword evidence="16" id="KW-1185">Reference proteome</keyword>
<dbReference type="FunFam" id="2.60.40.10:FF:000912">
    <property type="entry name" value="Myeloid cell surface antigen CD33"/>
    <property type="match status" value="1"/>
</dbReference>
<keyword evidence="7" id="KW-0472">Membrane</keyword>
<dbReference type="Gene3D" id="2.60.40.10">
    <property type="entry name" value="Immunoglobulins"/>
    <property type="match status" value="2"/>
</dbReference>
<dbReference type="SUPFAM" id="SSF48726">
    <property type="entry name" value="Immunoglobulin"/>
    <property type="match status" value="2"/>
</dbReference>
<dbReference type="FunFam" id="2.60.40.10:FF:000829">
    <property type="entry name" value="Sialic acid-binding Ig-like lectin 8"/>
    <property type="match status" value="1"/>
</dbReference>
<dbReference type="GO" id="GO:0005886">
    <property type="term" value="C:plasma membrane"/>
    <property type="evidence" value="ECO:0007669"/>
    <property type="project" value="TreeGrafter"/>
</dbReference>
<evidence type="ECO:0000256" key="11">
    <source>
        <dbReference type="ARBA" id="ARBA00038361"/>
    </source>
</evidence>
<evidence type="ECO:0000256" key="7">
    <source>
        <dbReference type="ARBA" id="ARBA00023136"/>
    </source>
</evidence>
<comment type="subcellular location">
    <subcellularLocation>
        <location evidence="1">Membrane</location>
        <topology evidence="1">Single-pass type I membrane protein</topology>
    </subcellularLocation>
</comment>
<evidence type="ECO:0000256" key="1">
    <source>
        <dbReference type="ARBA" id="ARBA00004479"/>
    </source>
</evidence>
<name>A0A8C9URZ1_SPEDA</name>
<evidence type="ECO:0000259" key="14">
    <source>
        <dbReference type="PROSITE" id="PS50835"/>
    </source>
</evidence>
<dbReference type="Ensembl" id="ENSSDAT00000018665.1">
    <property type="protein sequence ID" value="ENSSDAP00000016430.1"/>
    <property type="gene ID" value="ENSSDAG00000014852.1"/>
</dbReference>
<feature type="domain" description="Ig-like" evidence="14">
    <location>
        <begin position="41"/>
        <end position="135"/>
    </location>
</feature>
<evidence type="ECO:0000256" key="8">
    <source>
        <dbReference type="ARBA" id="ARBA00023157"/>
    </source>
</evidence>
<evidence type="ECO:0000256" key="2">
    <source>
        <dbReference type="ARBA" id="ARBA00022692"/>
    </source>
</evidence>
<keyword evidence="9" id="KW-0325">Glycoprotein</keyword>
<sequence length="349" mass="37941">MLRLLLLLSLLWAVEEACAVGLRSVPRDDPQHPQRRSPKHPGYSINVTKSVTVQEGLCVLVPCSFSYPGSRKGPVSGYWFPAGANKHHGAPVATKKPTRKVNNKTKYRFHLLGDPGTNNCSLSITDAKRNDSGSYFFRMEKGKLKWNYCDNMVSVHVTALTHIPDILIPGTLESGRPSNLTCSVPWACEQGTPPTFSWEGPSVSSLGPNITHSSVLTLTPRPQDHGTNLTCQVKFPAAGVTTERTIQLNVTWAGKEACVPGLGLLCVHVLGAWLSQGPWRAEALVKSHRRKAARAAEDMSDPHPALQAASLVSALGALGSSLSPGHVPRWPRWCPLSMPRTERVACPLF</sequence>
<keyword evidence="10" id="KW-0393">Immunoglobulin domain</keyword>
<evidence type="ECO:0000256" key="10">
    <source>
        <dbReference type="ARBA" id="ARBA00023319"/>
    </source>
</evidence>
<dbReference type="InterPro" id="IPR013783">
    <property type="entry name" value="Ig-like_fold"/>
</dbReference>
<evidence type="ECO:0000313" key="15">
    <source>
        <dbReference type="Ensembl" id="ENSSDAP00000016430.1"/>
    </source>
</evidence>
<evidence type="ECO:0000256" key="13">
    <source>
        <dbReference type="SAM" id="SignalP"/>
    </source>
</evidence>